<dbReference type="PROSITE" id="PS51257">
    <property type="entry name" value="PROKAR_LIPOPROTEIN"/>
    <property type="match status" value="1"/>
</dbReference>
<evidence type="ECO:0008006" key="3">
    <source>
        <dbReference type="Google" id="ProtNLM"/>
    </source>
</evidence>
<dbReference type="Pfam" id="PF14054">
    <property type="entry name" value="DUF4249"/>
    <property type="match status" value="1"/>
</dbReference>
<comment type="caution">
    <text evidence="1">The sequence shown here is derived from an EMBL/GenBank/DDBJ whole genome shotgun (WGS) entry which is preliminary data.</text>
</comment>
<sequence>MRSNSLLILFLLSIVIGISSCEKTIDVNVPPYDRKLVVSSVTAVGGKIYALAGTSAAIKDRSSNPDLFVTNAEIKLYVDDVYKETMVYDGTYGYPSTIVAEAGKKYTIKMTAPTYVELEASTMAPSPVALTAVERIPDIRKNEDGDLQDAIDITFTDPATAGDHYIVRIHGSQDSMMGNYDICVNTSDPSVETTAGGIDDVNTCFDNKAMFVRDDLFNGRQKTIRFYVNSDLIRPAYNGVDSMYSGIELFHVPEAYFKFVQTSSRALDVNGNPFAEPVNVYTNATNGYGMFAIITWDTKEIK</sequence>
<name>A0ABP8NFG8_9BACT</name>
<dbReference type="Proteomes" id="UP001500067">
    <property type="component" value="Unassembled WGS sequence"/>
</dbReference>
<reference evidence="2" key="1">
    <citation type="journal article" date="2019" name="Int. J. Syst. Evol. Microbiol.">
        <title>The Global Catalogue of Microorganisms (GCM) 10K type strain sequencing project: providing services to taxonomists for standard genome sequencing and annotation.</title>
        <authorList>
            <consortium name="The Broad Institute Genomics Platform"/>
            <consortium name="The Broad Institute Genome Sequencing Center for Infectious Disease"/>
            <person name="Wu L."/>
            <person name="Ma J."/>
        </authorList>
    </citation>
    <scope>NUCLEOTIDE SEQUENCE [LARGE SCALE GENOMIC DNA]</scope>
    <source>
        <strain evidence="2">JCM 32105</strain>
    </source>
</reference>
<dbReference type="RefSeq" id="WP_345082583.1">
    <property type="nucleotide sequence ID" value="NZ_BAABFA010000011.1"/>
</dbReference>
<accession>A0ABP8NFG8</accession>
<gene>
    <name evidence="1" type="ORF">GCM10023093_20380</name>
</gene>
<proteinExistence type="predicted"/>
<keyword evidence="2" id="KW-1185">Reference proteome</keyword>
<dbReference type="InterPro" id="IPR025345">
    <property type="entry name" value="DUF4249"/>
</dbReference>
<protein>
    <recommendedName>
        <fullName evidence="3">DUF4249 domain-containing protein</fullName>
    </recommendedName>
</protein>
<organism evidence="1 2">
    <name type="scientific">Nemorincola caseinilytica</name>
    <dbReference type="NCBI Taxonomy" id="2054315"/>
    <lineage>
        <taxon>Bacteria</taxon>
        <taxon>Pseudomonadati</taxon>
        <taxon>Bacteroidota</taxon>
        <taxon>Chitinophagia</taxon>
        <taxon>Chitinophagales</taxon>
        <taxon>Chitinophagaceae</taxon>
        <taxon>Nemorincola</taxon>
    </lineage>
</organism>
<evidence type="ECO:0000313" key="1">
    <source>
        <dbReference type="EMBL" id="GAA4466358.1"/>
    </source>
</evidence>
<dbReference type="EMBL" id="BAABFA010000011">
    <property type="protein sequence ID" value="GAA4466358.1"/>
    <property type="molecule type" value="Genomic_DNA"/>
</dbReference>
<evidence type="ECO:0000313" key="2">
    <source>
        <dbReference type="Proteomes" id="UP001500067"/>
    </source>
</evidence>